<comment type="caution">
    <text evidence="1">The sequence shown here is derived from an EMBL/GenBank/DDBJ whole genome shotgun (WGS) entry which is preliminary data.</text>
</comment>
<keyword evidence="2" id="KW-1185">Reference proteome</keyword>
<evidence type="ECO:0000313" key="2">
    <source>
        <dbReference type="Proteomes" id="UP000784294"/>
    </source>
</evidence>
<dbReference type="EMBL" id="CAAALY010043963">
    <property type="protein sequence ID" value="VEL19937.1"/>
    <property type="molecule type" value="Genomic_DNA"/>
</dbReference>
<proteinExistence type="predicted"/>
<protein>
    <submittedName>
        <fullName evidence="1">Uncharacterized protein</fullName>
    </submittedName>
</protein>
<organism evidence="1 2">
    <name type="scientific">Protopolystoma xenopodis</name>
    <dbReference type="NCBI Taxonomy" id="117903"/>
    <lineage>
        <taxon>Eukaryota</taxon>
        <taxon>Metazoa</taxon>
        <taxon>Spiralia</taxon>
        <taxon>Lophotrochozoa</taxon>
        <taxon>Platyhelminthes</taxon>
        <taxon>Monogenea</taxon>
        <taxon>Polyopisthocotylea</taxon>
        <taxon>Polystomatidea</taxon>
        <taxon>Polystomatidae</taxon>
        <taxon>Protopolystoma</taxon>
    </lineage>
</organism>
<gene>
    <name evidence="1" type="ORF">PXEA_LOCUS13377</name>
</gene>
<dbReference type="AlphaFoldDB" id="A0A3S5A4X4"/>
<evidence type="ECO:0000313" key="1">
    <source>
        <dbReference type="EMBL" id="VEL19937.1"/>
    </source>
</evidence>
<accession>A0A3S5A4X4</accession>
<reference evidence="1" key="1">
    <citation type="submission" date="2018-11" db="EMBL/GenBank/DDBJ databases">
        <authorList>
            <consortium name="Pathogen Informatics"/>
        </authorList>
    </citation>
    <scope>NUCLEOTIDE SEQUENCE</scope>
</reference>
<dbReference type="Proteomes" id="UP000784294">
    <property type="component" value="Unassembled WGS sequence"/>
</dbReference>
<sequence length="246" mass="28157">MGCSCQAVTFAYTLMESDAASPLCWGDISLLAWTRQDGARGWFIWALLQLQLKPHTNLHKNVWSLTFIRPVQQIGRLPTFILAIERPTRHKDAINTRIHAHKCTHKHTNIQVETVRCGGVVNFKDHVPFCACGERRQLKTSWMEHVNGGVLEVGRSREPRTEARGPRTEWESSLRRLEDRLYRRDLCMSTVPPFTRPTALHNVPCPRQPRLKPLPLPPPLATTLAHFHHLLDSLIFRLLFASKASL</sequence>
<name>A0A3S5A4X4_9PLAT</name>